<dbReference type="EMBL" id="LJGU01000128">
    <property type="protein sequence ID" value="OEV02527.1"/>
    <property type="molecule type" value="Genomic_DNA"/>
</dbReference>
<accession>A0A1E7KF31</accession>
<reference evidence="1 2" key="1">
    <citation type="journal article" date="2016" name="Front. Microbiol.">
        <title>Comparative Genomics Analysis of Streptomyces Species Reveals Their Adaptation to the Marine Environment and Their Diversity at the Genomic Level.</title>
        <authorList>
            <person name="Tian X."/>
            <person name="Zhang Z."/>
            <person name="Yang T."/>
            <person name="Chen M."/>
            <person name="Li J."/>
            <person name="Chen F."/>
            <person name="Yang J."/>
            <person name="Li W."/>
            <person name="Zhang B."/>
            <person name="Zhang Z."/>
            <person name="Wu J."/>
            <person name="Zhang C."/>
            <person name="Long L."/>
            <person name="Xiao J."/>
        </authorList>
    </citation>
    <scope>NUCLEOTIDE SEQUENCE [LARGE SCALE GENOMIC DNA]</scope>
    <source>
        <strain evidence="1 2">SCSIO 02100</strain>
    </source>
</reference>
<organism evidence="1 2">
    <name type="scientific">Streptomyces oceani</name>
    <dbReference type="NCBI Taxonomy" id="1075402"/>
    <lineage>
        <taxon>Bacteria</taxon>
        <taxon>Bacillati</taxon>
        <taxon>Actinomycetota</taxon>
        <taxon>Actinomycetes</taxon>
        <taxon>Kitasatosporales</taxon>
        <taxon>Streptomycetaceae</taxon>
        <taxon>Streptomyces</taxon>
    </lineage>
</organism>
<sequence length="140" mass="14696">MKLCGLDDFTLPATMRDSADEGWMSPDAGPARICELGGSRVGTKLVTITDPLLVPLLNASVRQPGGEFEGANGRGSGSDSEAAFVSDCQSGQVGFFAQRRDDSYSDLPTDMRGMLARYADAQAESIGCAPPRMETEAGGD</sequence>
<evidence type="ECO:0000313" key="2">
    <source>
        <dbReference type="Proteomes" id="UP000176101"/>
    </source>
</evidence>
<comment type="caution">
    <text evidence="1">The sequence shown here is derived from an EMBL/GenBank/DDBJ whole genome shotgun (WGS) entry which is preliminary data.</text>
</comment>
<name>A0A1E7KF31_9ACTN</name>
<dbReference type="Proteomes" id="UP000176101">
    <property type="component" value="Unassembled WGS sequence"/>
</dbReference>
<keyword evidence="2" id="KW-1185">Reference proteome</keyword>
<dbReference type="AlphaFoldDB" id="A0A1E7KF31"/>
<gene>
    <name evidence="1" type="ORF">AN216_15955</name>
</gene>
<evidence type="ECO:0000313" key="1">
    <source>
        <dbReference type="EMBL" id="OEV02527.1"/>
    </source>
</evidence>
<protein>
    <submittedName>
        <fullName evidence="1">Uncharacterized protein</fullName>
    </submittedName>
</protein>
<proteinExistence type="predicted"/>